<accession>A0A5C3LYC5</accession>
<dbReference type="Pfam" id="PF26292">
    <property type="entry name" value="PUA_elF2D"/>
    <property type="match status" value="1"/>
</dbReference>
<dbReference type="InterPro" id="IPR015947">
    <property type="entry name" value="PUA-like_sf"/>
</dbReference>
<dbReference type="EMBL" id="ML213607">
    <property type="protein sequence ID" value="TFK37567.1"/>
    <property type="molecule type" value="Genomic_DNA"/>
</dbReference>
<dbReference type="InterPro" id="IPR036885">
    <property type="entry name" value="SWIB_MDM2_dom_sf"/>
</dbReference>
<organism evidence="6 7">
    <name type="scientific">Crucibulum laeve</name>
    <dbReference type="NCBI Taxonomy" id="68775"/>
    <lineage>
        <taxon>Eukaryota</taxon>
        <taxon>Fungi</taxon>
        <taxon>Dikarya</taxon>
        <taxon>Basidiomycota</taxon>
        <taxon>Agaricomycotina</taxon>
        <taxon>Agaricomycetes</taxon>
        <taxon>Agaricomycetidae</taxon>
        <taxon>Agaricales</taxon>
        <taxon>Agaricineae</taxon>
        <taxon>Nidulariaceae</taxon>
        <taxon>Crucibulum</taxon>
    </lineage>
</organism>
<evidence type="ECO:0000259" key="4">
    <source>
        <dbReference type="PROSITE" id="PS50296"/>
    </source>
</evidence>
<dbReference type="Pfam" id="PF17832">
    <property type="entry name" value="Pre-PUA"/>
    <property type="match status" value="1"/>
</dbReference>
<name>A0A5C3LYC5_9AGAR</name>
<dbReference type="GO" id="GO:0001731">
    <property type="term" value="P:formation of translation preinitiation complex"/>
    <property type="evidence" value="ECO:0007669"/>
    <property type="project" value="InterPro"/>
</dbReference>
<feature type="compositionally biased region" description="Acidic residues" evidence="3">
    <location>
        <begin position="206"/>
        <end position="218"/>
    </location>
</feature>
<dbReference type="InterPro" id="IPR048247">
    <property type="entry name" value="eIF2D_N"/>
</dbReference>
<dbReference type="GO" id="GO:0003743">
    <property type="term" value="F:translation initiation factor activity"/>
    <property type="evidence" value="ECO:0007669"/>
    <property type="project" value="InterPro"/>
</dbReference>
<comment type="similarity">
    <text evidence="1">Belongs to the eIF2D family.</text>
</comment>
<dbReference type="AlphaFoldDB" id="A0A5C3LYC5"/>
<dbReference type="CDD" id="cd11608">
    <property type="entry name" value="eIF2D_C"/>
    <property type="match status" value="1"/>
</dbReference>
<dbReference type="PROSITE" id="PS50296">
    <property type="entry name" value="SUI1"/>
    <property type="match status" value="1"/>
</dbReference>
<evidence type="ECO:0000313" key="6">
    <source>
        <dbReference type="EMBL" id="TFK37567.1"/>
    </source>
</evidence>
<dbReference type="PANTHER" id="PTHR12217:SF4">
    <property type="entry name" value="EUKARYOTIC TRANSLATION INITIATION FACTOR 2D"/>
    <property type="match status" value="1"/>
</dbReference>
<dbReference type="CDD" id="cd21156">
    <property type="entry name" value="PUA_eIF2d-like"/>
    <property type="match status" value="1"/>
</dbReference>
<dbReference type="PROSITE" id="PS51925">
    <property type="entry name" value="SWIB_MDM2"/>
    <property type="match status" value="1"/>
</dbReference>
<dbReference type="Gene3D" id="3.10.400.20">
    <property type="match status" value="1"/>
</dbReference>
<evidence type="ECO:0000256" key="1">
    <source>
        <dbReference type="ARBA" id="ARBA00010359"/>
    </source>
</evidence>
<keyword evidence="7" id="KW-1185">Reference proteome</keyword>
<dbReference type="InterPro" id="IPR003121">
    <property type="entry name" value="SWIB_MDM2_domain"/>
</dbReference>
<dbReference type="InterPro" id="IPR039759">
    <property type="entry name" value="eIF2D_SUI1"/>
</dbReference>
<evidence type="ECO:0000256" key="2">
    <source>
        <dbReference type="ARBA" id="ARBA00022490"/>
    </source>
</evidence>
<dbReference type="OrthoDB" id="199771at2759"/>
<dbReference type="InterPro" id="IPR039757">
    <property type="entry name" value="EIF2D"/>
</dbReference>
<feature type="region of interest" description="Disordered" evidence="3">
    <location>
        <begin position="186"/>
        <end position="223"/>
    </location>
</feature>
<dbReference type="PANTHER" id="PTHR12217">
    <property type="entry name" value="EUKARYOTIC TRANSLATION INITIATION FACTOR 2D"/>
    <property type="match status" value="1"/>
</dbReference>
<dbReference type="InterPro" id="IPR048248">
    <property type="entry name" value="PUA_eIF2d-like"/>
</dbReference>
<dbReference type="SUPFAM" id="SSF88697">
    <property type="entry name" value="PUA domain-like"/>
    <property type="match status" value="1"/>
</dbReference>
<dbReference type="SUPFAM" id="SSF55159">
    <property type="entry name" value="eIF1-like"/>
    <property type="match status" value="1"/>
</dbReference>
<feature type="domain" description="SUI1" evidence="4">
    <location>
        <begin position="535"/>
        <end position="611"/>
    </location>
</feature>
<proteinExistence type="inferred from homology"/>
<dbReference type="InterPro" id="IPR001950">
    <property type="entry name" value="SUI1"/>
</dbReference>
<gene>
    <name evidence="6" type="ORF">BDQ12DRAFT_736100</name>
</gene>
<dbReference type="PROSITE" id="PS50890">
    <property type="entry name" value="PUA"/>
    <property type="match status" value="1"/>
</dbReference>
<dbReference type="CDD" id="cd11610">
    <property type="entry name" value="eIF2D_N"/>
    <property type="match status" value="1"/>
</dbReference>
<protein>
    <recommendedName>
        <fullName evidence="8">Eukaryotic translation initiation factor SUI1 family protein</fullName>
    </recommendedName>
</protein>
<dbReference type="InterPro" id="IPR036877">
    <property type="entry name" value="SUI1_dom_sf"/>
</dbReference>
<dbReference type="InterPro" id="IPR057429">
    <property type="entry name" value="WH_eIF2D"/>
</dbReference>
<evidence type="ECO:0008006" key="8">
    <source>
        <dbReference type="Google" id="ProtNLM"/>
    </source>
</evidence>
<reference evidence="6 7" key="1">
    <citation type="journal article" date="2019" name="Nat. Ecol. Evol.">
        <title>Megaphylogeny resolves global patterns of mushroom evolution.</title>
        <authorList>
            <person name="Varga T."/>
            <person name="Krizsan K."/>
            <person name="Foldi C."/>
            <person name="Dima B."/>
            <person name="Sanchez-Garcia M."/>
            <person name="Sanchez-Ramirez S."/>
            <person name="Szollosi G.J."/>
            <person name="Szarkandi J.G."/>
            <person name="Papp V."/>
            <person name="Albert L."/>
            <person name="Andreopoulos W."/>
            <person name="Angelini C."/>
            <person name="Antonin V."/>
            <person name="Barry K.W."/>
            <person name="Bougher N.L."/>
            <person name="Buchanan P."/>
            <person name="Buyck B."/>
            <person name="Bense V."/>
            <person name="Catcheside P."/>
            <person name="Chovatia M."/>
            <person name="Cooper J."/>
            <person name="Damon W."/>
            <person name="Desjardin D."/>
            <person name="Finy P."/>
            <person name="Geml J."/>
            <person name="Haridas S."/>
            <person name="Hughes K."/>
            <person name="Justo A."/>
            <person name="Karasinski D."/>
            <person name="Kautmanova I."/>
            <person name="Kiss B."/>
            <person name="Kocsube S."/>
            <person name="Kotiranta H."/>
            <person name="LaButti K.M."/>
            <person name="Lechner B.E."/>
            <person name="Liimatainen K."/>
            <person name="Lipzen A."/>
            <person name="Lukacs Z."/>
            <person name="Mihaltcheva S."/>
            <person name="Morgado L.N."/>
            <person name="Niskanen T."/>
            <person name="Noordeloos M.E."/>
            <person name="Ohm R.A."/>
            <person name="Ortiz-Santana B."/>
            <person name="Ovrebo C."/>
            <person name="Racz N."/>
            <person name="Riley R."/>
            <person name="Savchenko A."/>
            <person name="Shiryaev A."/>
            <person name="Soop K."/>
            <person name="Spirin V."/>
            <person name="Szebenyi C."/>
            <person name="Tomsovsky M."/>
            <person name="Tulloss R.E."/>
            <person name="Uehling J."/>
            <person name="Grigoriev I.V."/>
            <person name="Vagvolgyi C."/>
            <person name="Papp T."/>
            <person name="Martin F.M."/>
            <person name="Miettinen O."/>
            <person name="Hibbett D.S."/>
            <person name="Nagy L.G."/>
        </authorList>
    </citation>
    <scope>NUCLEOTIDE SEQUENCE [LARGE SCALE GENOMIC DNA]</scope>
    <source>
        <strain evidence="6 7">CBS 166.37</strain>
    </source>
</reference>
<dbReference type="InterPro" id="IPR041366">
    <property type="entry name" value="Pre-PUA"/>
</dbReference>
<evidence type="ECO:0000259" key="5">
    <source>
        <dbReference type="PROSITE" id="PS51925"/>
    </source>
</evidence>
<evidence type="ECO:0000313" key="7">
    <source>
        <dbReference type="Proteomes" id="UP000308652"/>
    </source>
</evidence>
<sequence>MFKKPLSSLKTSAPLKSSDRRKLKQRVITAYGISSEDGDLLVPDGILSVKFITHLNEPGTAYLAPEGDPLWFTVGKGADGELIPTTYTLWKKGDILPFLSTPSAVIPVLIGGADLMIPGVIHHTPSLNEGQLVAIRQYTRQDGKPTLSPPLAVGRMALPSDRLREGGQEKGKAVIIVHTWKDNLWDMGSKSDMPEGTVLQPRASEDAEGSGDEAEDSDAGAPPVSVVAEDDAIVPPSEEETSTSATSPTPSYTAQEITELLNKSILQVLSTTLASAPLSTFPIPATLFYTNYVLPSRPAFPTLIIPPSSASGSTEASTPDQPLHIDPQEINIKTSTHKSLTAFLKSVEKASLISLKTPQKHSQQTELVVTSVNAKNPSVIRHSPYVTVKDLELKAAKRAAREEKEKESQQGTGEIEIKELWKPHQTSLELFEGMGGNKSTLYTLTEIKSLINEYIASHNLVNAREQAYINLDNLFLSCIVSKSKGKSKGEEPANVPEFMKRDELTKKVVEKMQSWYEVRADGKDLVCKKGSLKPIQVVIKVRQGRKASTLITGFEPFLVLDADEMAEDLRKACAGATSVSPIFGKPANSGMEVLIQGKQGKAVTEYLTAKGIPKKWIEVMDISGKK</sequence>
<dbReference type="Pfam" id="PF26291">
    <property type="entry name" value="SWIB_eIF2D"/>
    <property type="match status" value="1"/>
</dbReference>
<dbReference type="Pfam" id="PF01253">
    <property type="entry name" value="SUI1"/>
    <property type="match status" value="1"/>
</dbReference>
<keyword evidence="2" id="KW-0963">Cytoplasm</keyword>
<dbReference type="FunFam" id="3.30.780.10:FF:000008">
    <property type="entry name" value="eukaryotic translation initiation factor 2D"/>
    <property type="match status" value="1"/>
</dbReference>
<dbReference type="Pfam" id="PF25304">
    <property type="entry name" value="WHD_eIF2D"/>
    <property type="match status" value="1"/>
</dbReference>
<dbReference type="SUPFAM" id="SSF47592">
    <property type="entry name" value="SWIB/MDM2 domain"/>
    <property type="match status" value="1"/>
</dbReference>
<dbReference type="Gene3D" id="3.30.780.10">
    <property type="entry name" value="SUI1-like domain"/>
    <property type="match status" value="1"/>
</dbReference>
<dbReference type="Proteomes" id="UP000308652">
    <property type="component" value="Unassembled WGS sequence"/>
</dbReference>
<feature type="domain" description="DM2" evidence="5">
    <location>
        <begin position="419"/>
        <end position="511"/>
    </location>
</feature>
<dbReference type="STRING" id="68775.A0A5C3LYC5"/>
<evidence type="ECO:0000256" key="3">
    <source>
        <dbReference type="SAM" id="MobiDB-lite"/>
    </source>
</evidence>
<dbReference type="InterPro" id="IPR058886">
    <property type="entry name" value="SWIB_eIF2D"/>
</dbReference>